<organism evidence="2 3">
    <name type="scientific">Thelohanellus kitauei</name>
    <name type="common">Myxosporean</name>
    <dbReference type="NCBI Taxonomy" id="669202"/>
    <lineage>
        <taxon>Eukaryota</taxon>
        <taxon>Metazoa</taxon>
        <taxon>Cnidaria</taxon>
        <taxon>Myxozoa</taxon>
        <taxon>Myxosporea</taxon>
        <taxon>Bivalvulida</taxon>
        <taxon>Platysporina</taxon>
        <taxon>Myxobolidae</taxon>
        <taxon>Thelohanellus</taxon>
    </lineage>
</organism>
<comment type="caution">
    <text evidence="2">The sequence shown here is derived from an EMBL/GenBank/DDBJ whole genome shotgun (WGS) entry which is preliminary data.</text>
</comment>
<dbReference type="PANTHER" id="PTHR13904:SF0">
    <property type="entry name" value="U4_U6 SMALL NUCLEAR RIBONUCLEOPROTEIN PRP31"/>
    <property type="match status" value="1"/>
</dbReference>
<dbReference type="GO" id="GO:0005687">
    <property type="term" value="C:U4 snRNP"/>
    <property type="evidence" value="ECO:0007669"/>
    <property type="project" value="TreeGrafter"/>
</dbReference>
<dbReference type="GO" id="GO:0000244">
    <property type="term" value="P:spliceosomal tri-snRNP complex assembly"/>
    <property type="evidence" value="ECO:0007669"/>
    <property type="project" value="InterPro"/>
</dbReference>
<dbReference type="Proteomes" id="UP000031668">
    <property type="component" value="Unassembled WGS sequence"/>
</dbReference>
<protein>
    <submittedName>
        <fullName evidence="2">U4/U6 small nuclear ribonucleoprotein Prp31</fullName>
    </submittedName>
</protein>
<evidence type="ECO:0000313" key="2">
    <source>
        <dbReference type="EMBL" id="KII65075.1"/>
    </source>
</evidence>
<dbReference type="InterPro" id="IPR012976">
    <property type="entry name" value="NOSIC"/>
</dbReference>
<accession>A0A0C2ML47</accession>
<dbReference type="Gene3D" id="1.10.287.4070">
    <property type="match status" value="1"/>
</dbReference>
<evidence type="ECO:0000313" key="3">
    <source>
        <dbReference type="Proteomes" id="UP000031668"/>
    </source>
</evidence>
<feature type="domain" description="NOSIC" evidence="1">
    <location>
        <begin position="28"/>
        <end position="80"/>
    </location>
</feature>
<gene>
    <name evidence="2" type="ORF">RF11_05654</name>
</gene>
<proteinExistence type="predicted"/>
<dbReference type="EMBL" id="JWZT01004020">
    <property type="protein sequence ID" value="KII65075.1"/>
    <property type="molecule type" value="Genomic_DNA"/>
</dbReference>
<keyword evidence="3" id="KW-1185">Reference proteome</keyword>
<sequence length="102" mass="11870">MTDEISKIDVKKSINCSILKNSHPEYQLDVKPNSWLLDVDTEINILYKFLRDIYNKRFSELEFLVASAPDYMQTVFYLGNVNNDIKLDGVDFLPPAIKRVKL</sequence>
<dbReference type="InterPro" id="IPR027105">
    <property type="entry name" value="Prp31"/>
</dbReference>
<name>A0A0C2ML47_THEKT</name>
<dbReference type="InterPro" id="IPR036070">
    <property type="entry name" value="Nop_dom_sf"/>
</dbReference>
<dbReference type="SUPFAM" id="SSF89124">
    <property type="entry name" value="Nop domain"/>
    <property type="match status" value="1"/>
</dbReference>
<dbReference type="SMART" id="SM00931">
    <property type="entry name" value="NOSIC"/>
    <property type="match status" value="1"/>
</dbReference>
<dbReference type="AlphaFoldDB" id="A0A0C2ML47"/>
<dbReference type="PANTHER" id="PTHR13904">
    <property type="entry name" value="PRE-MRNA SPLICING FACTOR PRP31"/>
    <property type="match status" value="1"/>
</dbReference>
<keyword evidence="2" id="KW-0687">Ribonucleoprotein</keyword>
<dbReference type="InterPro" id="IPR002687">
    <property type="entry name" value="Nop_dom"/>
</dbReference>
<dbReference type="GO" id="GO:0071011">
    <property type="term" value="C:precatalytic spliceosome"/>
    <property type="evidence" value="ECO:0007669"/>
    <property type="project" value="TreeGrafter"/>
</dbReference>
<dbReference type="OrthoDB" id="4771285at2759"/>
<reference evidence="2 3" key="1">
    <citation type="journal article" date="2014" name="Genome Biol. Evol.">
        <title>The genome of the myxosporean Thelohanellus kitauei shows adaptations to nutrient acquisition within its fish host.</title>
        <authorList>
            <person name="Yang Y."/>
            <person name="Xiong J."/>
            <person name="Zhou Z."/>
            <person name="Huo F."/>
            <person name="Miao W."/>
            <person name="Ran C."/>
            <person name="Liu Y."/>
            <person name="Zhang J."/>
            <person name="Feng J."/>
            <person name="Wang M."/>
            <person name="Wang M."/>
            <person name="Wang L."/>
            <person name="Yao B."/>
        </authorList>
    </citation>
    <scope>NUCLEOTIDE SEQUENCE [LARGE SCALE GENOMIC DNA]</scope>
    <source>
        <strain evidence="2">Wuqing</strain>
    </source>
</reference>
<dbReference type="GO" id="GO:0046540">
    <property type="term" value="C:U4/U6 x U5 tri-snRNP complex"/>
    <property type="evidence" value="ECO:0007669"/>
    <property type="project" value="InterPro"/>
</dbReference>
<evidence type="ECO:0000259" key="1">
    <source>
        <dbReference type="SMART" id="SM00931"/>
    </source>
</evidence>
<dbReference type="Pfam" id="PF01798">
    <property type="entry name" value="Nop"/>
    <property type="match status" value="1"/>
</dbReference>